<evidence type="ECO:0000256" key="1">
    <source>
        <dbReference type="SAM" id="MobiDB-lite"/>
    </source>
</evidence>
<dbReference type="EMBL" id="KI911177">
    <property type="protein sequence ID" value="ETR97110.1"/>
    <property type="molecule type" value="Genomic_DNA"/>
</dbReference>
<sequence>MFQAERKDKMLTVQQGKRRKKKTPRAVGASQPSPLSPTLSDGMHVDIDIQPAFRNAESLNKKRKRKEIREQILLGLLLVRYDIYTSVGSTSSPSS</sequence>
<dbReference type="Proteomes" id="UP000024376">
    <property type="component" value="Unassembled WGS sequence"/>
</dbReference>
<evidence type="ECO:0000313" key="2">
    <source>
        <dbReference type="EMBL" id="ETR97110.1"/>
    </source>
</evidence>
<feature type="compositionally biased region" description="Basic and acidic residues" evidence="1">
    <location>
        <begin position="1"/>
        <end position="10"/>
    </location>
</feature>
<evidence type="ECO:0000313" key="3">
    <source>
        <dbReference type="Proteomes" id="UP000024376"/>
    </source>
</evidence>
<feature type="region of interest" description="Disordered" evidence="1">
    <location>
        <begin position="1"/>
        <end position="42"/>
    </location>
</feature>
<dbReference type="KEGG" id="trr:M419DRAFT_125387"/>
<reference evidence="3" key="1">
    <citation type="journal article" date="2013" name="Ind. Biotechnol.">
        <title>Comparative genomics analysis of Trichoderma reesei strains.</title>
        <authorList>
            <person name="Koike H."/>
            <person name="Aerts A."/>
            <person name="LaButti K."/>
            <person name="Grigoriev I.V."/>
            <person name="Baker S.E."/>
        </authorList>
    </citation>
    <scope>NUCLEOTIDE SEQUENCE [LARGE SCALE GENOMIC DNA]</scope>
    <source>
        <strain evidence="3">ATCC 56765 / BCRC 32924 / NRRL 11460 / Rut C-30</strain>
    </source>
</reference>
<dbReference type="HOGENOM" id="CLU_2374292_0_0_1"/>
<organism evidence="2 3">
    <name type="scientific">Hypocrea jecorina (strain ATCC 56765 / BCRC 32924 / NRRL 11460 / Rut C-30)</name>
    <name type="common">Trichoderma reesei</name>
    <dbReference type="NCBI Taxonomy" id="1344414"/>
    <lineage>
        <taxon>Eukaryota</taxon>
        <taxon>Fungi</taxon>
        <taxon>Dikarya</taxon>
        <taxon>Ascomycota</taxon>
        <taxon>Pezizomycotina</taxon>
        <taxon>Sordariomycetes</taxon>
        <taxon>Hypocreomycetidae</taxon>
        <taxon>Hypocreales</taxon>
        <taxon>Hypocreaceae</taxon>
        <taxon>Trichoderma</taxon>
    </lineage>
</organism>
<gene>
    <name evidence="2" type="ORF">M419DRAFT_125387</name>
</gene>
<accession>A0A024RY59</accession>
<proteinExistence type="predicted"/>
<feature type="compositionally biased region" description="Polar residues" evidence="1">
    <location>
        <begin position="30"/>
        <end position="39"/>
    </location>
</feature>
<dbReference type="AlphaFoldDB" id="A0A024RY59"/>
<protein>
    <submittedName>
        <fullName evidence="2">Uncharacterized protein</fullName>
    </submittedName>
</protein>
<name>A0A024RY59_HYPJR</name>